<sequence length="195" mass="21733">MGRPLPWLPVLLVLLPAAAFADEQCPMNVSRPAPENAYLVDDVLWAGEPKKAYPAAAYRSVQGGGYVLCTCETGACVRKCCPQNWAYVEGKCSELNASLDVKFEVPEFVNENGTVSTYETGHFHIVYGKPKCADKYRIMPSLRKTDSFRITKTGWLLQDESGATIARPDEFCLDSFSTENFQKLPVVCSREFMEN</sequence>
<keyword evidence="3 7" id="KW-0732">Signal</keyword>
<dbReference type="AlphaFoldDB" id="A0AAV0XEN3"/>
<evidence type="ECO:0000256" key="5">
    <source>
        <dbReference type="ARBA" id="ARBA00023170"/>
    </source>
</evidence>
<dbReference type="InterPro" id="IPR023311">
    <property type="entry name" value="Methusela_ecto_dom_2"/>
</dbReference>
<evidence type="ECO:0000256" key="2">
    <source>
        <dbReference type="ARBA" id="ARBA00008979"/>
    </source>
</evidence>
<dbReference type="Gene3D" id="2.170.180.11">
    <property type="entry name" value="Methuselah ectodomain, domain 2"/>
    <property type="match status" value="1"/>
</dbReference>
<keyword evidence="10" id="KW-1185">Reference proteome</keyword>
<keyword evidence="5" id="KW-0675">Receptor</keyword>
<feature type="domain" description="Methuselah N-terminal" evidence="8">
    <location>
        <begin position="69"/>
        <end position="181"/>
    </location>
</feature>
<organism evidence="9 10">
    <name type="scientific">Macrosiphum euphorbiae</name>
    <name type="common">potato aphid</name>
    <dbReference type="NCBI Taxonomy" id="13131"/>
    <lineage>
        <taxon>Eukaryota</taxon>
        <taxon>Metazoa</taxon>
        <taxon>Ecdysozoa</taxon>
        <taxon>Arthropoda</taxon>
        <taxon>Hexapoda</taxon>
        <taxon>Insecta</taxon>
        <taxon>Pterygota</taxon>
        <taxon>Neoptera</taxon>
        <taxon>Paraneoptera</taxon>
        <taxon>Hemiptera</taxon>
        <taxon>Sternorrhyncha</taxon>
        <taxon>Aphidomorpha</taxon>
        <taxon>Aphidoidea</taxon>
        <taxon>Aphididae</taxon>
        <taxon>Macrosiphini</taxon>
        <taxon>Macrosiphum</taxon>
    </lineage>
</organism>
<feature type="signal peptide" evidence="7">
    <location>
        <begin position="1"/>
        <end position="21"/>
    </location>
</feature>
<dbReference type="GO" id="GO:0016020">
    <property type="term" value="C:membrane"/>
    <property type="evidence" value="ECO:0007669"/>
    <property type="project" value="UniProtKB-SubCell"/>
</dbReference>
<evidence type="ECO:0000313" key="10">
    <source>
        <dbReference type="Proteomes" id="UP001160148"/>
    </source>
</evidence>
<comment type="subcellular location">
    <subcellularLocation>
        <location evidence="1">Membrane</location>
        <topology evidence="1">Multi-pass membrane protein</topology>
    </subcellularLocation>
</comment>
<dbReference type="Proteomes" id="UP001160148">
    <property type="component" value="Unassembled WGS sequence"/>
</dbReference>
<gene>
    <name evidence="9" type="ORF">MEUPH1_LOCUS20630</name>
</gene>
<dbReference type="PANTHER" id="PTHR46953">
    <property type="entry name" value="G-PROTEIN COUPLED RECEPTOR MTH-LIKE 1-RELATED"/>
    <property type="match status" value="1"/>
</dbReference>
<dbReference type="Pfam" id="PF06652">
    <property type="entry name" value="Methuselah_N"/>
    <property type="match status" value="1"/>
</dbReference>
<name>A0AAV0XEN3_9HEMI</name>
<evidence type="ECO:0000256" key="6">
    <source>
        <dbReference type="ARBA" id="ARBA00023224"/>
    </source>
</evidence>
<keyword evidence="4" id="KW-0297">G-protein coupled receptor</keyword>
<comment type="similarity">
    <text evidence="2">Belongs to the G-protein coupled receptor 2 family. Mth subfamily.</text>
</comment>
<evidence type="ECO:0000313" key="9">
    <source>
        <dbReference type="EMBL" id="CAI6365991.1"/>
    </source>
</evidence>
<dbReference type="SUPFAM" id="SSF63877">
    <property type="entry name" value="Methuselah ectodomain"/>
    <property type="match status" value="1"/>
</dbReference>
<comment type="caution">
    <text evidence="9">The sequence shown here is derived from an EMBL/GenBank/DDBJ whole genome shotgun (WGS) entry which is preliminary data.</text>
</comment>
<keyword evidence="6" id="KW-0807">Transducer</keyword>
<evidence type="ECO:0000256" key="7">
    <source>
        <dbReference type="SAM" id="SignalP"/>
    </source>
</evidence>
<dbReference type="InterPro" id="IPR036272">
    <property type="entry name" value="Methuselah_N_sf"/>
</dbReference>
<evidence type="ECO:0000259" key="8">
    <source>
        <dbReference type="Pfam" id="PF06652"/>
    </source>
</evidence>
<dbReference type="PANTHER" id="PTHR46953:SF1">
    <property type="entry name" value="G-PROTEIN COUPLED RECEPTOR MTH-LIKE 1-RELATED"/>
    <property type="match status" value="1"/>
</dbReference>
<accession>A0AAV0XEN3</accession>
<dbReference type="InterPro" id="IPR010596">
    <property type="entry name" value="Methuselah_N_dom"/>
</dbReference>
<reference evidence="9 10" key="1">
    <citation type="submission" date="2023-01" db="EMBL/GenBank/DDBJ databases">
        <authorList>
            <person name="Whitehead M."/>
        </authorList>
    </citation>
    <scope>NUCLEOTIDE SEQUENCE [LARGE SCALE GENOMIC DNA]</scope>
</reference>
<evidence type="ECO:0000256" key="3">
    <source>
        <dbReference type="ARBA" id="ARBA00022729"/>
    </source>
</evidence>
<feature type="chain" id="PRO_5043426751" description="Methuselah N-terminal domain-containing protein" evidence="7">
    <location>
        <begin position="22"/>
        <end position="195"/>
    </location>
</feature>
<dbReference type="GO" id="GO:0004930">
    <property type="term" value="F:G protein-coupled receptor activity"/>
    <property type="evidence" value="ECO:0007669"/>
    <property type="project" value="UniProtKB-KW"/>
</dbReference>
<evidence type="ECO:0000256" key="1">
    <source>
        <dbReference type="ARBA" id="ARBA00004141"/>
    </source>
</evidence>
<dbReference type="EMBL" id="CARXXK010000004">
    <property type="protein sequence ID" value="CAI6365991.1"/>
    <property type="molecule type" value="Genomic_DNA"/>
</dbReference>
<evidence type="ECO:0000256" key="4">
    <source>
        <dbReference type="ARBA" id="ARBA00023040"/>
    </source>
</evidence>
<dbReference type="InterPro" id="IPR052808">
    <property type="entry name" value="GPCR_Mth-like"/>
</dbReference>
<protein>
    <recommendedName>
        <fullName evidence="8">Methuselah N-terminal domain-containing protein</fullName>
    </recommendedName>
</protein>
<proteinExistence type="inferred from homology"/>